<dbReference type="Pfam" id="PF00535">
    <property type="entry name" value="Glycos_transf_2"/>
    <property type="match status" value="1"/>
</dbReference>
<dbReference type="SUPFAM" id="SSF53448">
    <property type="entry name" value="Nucleotide-diphospho-sugar transferases"/>
    <property type="match status" value="1"/>
</dbReference>
<comment type="caution">
    <text evidence="2">The sequence shown here is derived from an EMBL/GenBank/DDBJ whole genome shotgun (WGS) entry which is preliminary data.</text>
</comment>
<keyword evidence="3" id="KW-1185">Reference proteome</keyword>
<feature type="domain" description="Glycosyltransferase 2-like" evidence="1">
    <location>
        <begin position="5"/>
        <end position="152"/>
    </location>
</feature>
<protein>
    <submittedName>
        <fullName evidence="2">Glycosyltransferase family 2 protein</fullName>
    </submittedName>
</protein>
<dbReference type="Proteomes" id="UP001576784">
    <property type="component" value="Unassembled WGS sequence"/>
</dbReference>
<dbReference type="EMBL" id="JBHFNR010000273">
    <property type="protein sequence ID" value="MFB2897989.1"/>
    <property type="molecule type" value="Genomic_DNA"/>
</dbReference>
<dbReference type="RefSeq" id="WP_413267594.1">
    <property type="nucleotide sequence ID" value="NZ_JBHFNR010000273.1"/>
</dbReference>
<sequence length="314" mass="36765">MPRVSIILLNYNYAKYLDERIQSLLNQTYKDFELIILDNGSTDNSVEIISKYTADSRIKTHFYPQNNPFFYTVFNDGIKLAQGEYLNIVCSDDSCHPTLLEKLVKILDEHPSVGLAYAQSWEVDEQGNRLRSLEEWTSYLNKTRWDQDFIDTGKNECQYLFYTCTITNIGAALIRRKVVIDAGMFDEQMPFSADWLFYAKIMMISDIAYLAEHLNYHRTHPQTMRKNNKKDAFLEEKMQTLSYLAKNVEPPENFLKEVYIPAVGSWMRLMVFEGIPLSRNLRIYKLFKDINPNINYFLVKNILDVFKRKVGLSG</sequence>
<organism evidence="2 3">
    <name type="scientific">Floridaenema flaviceps BLCC-F50</name>
    <dbReference type="NCBI Taxonomy" id="3153642"/>
    <lineage>
        <taxon>Bacteria</taxon>
        <taxon>Bacillati</taxon>
        <taxon>Cyanobacteriota</taxon>
        <taxon>Cyanophyceae</taxon>
        <taxon>Oscillatoriophycideae</taxon>
        <taxon>Aerosakkonematales</taxon>
        <taxon>Aerosakkonemataceae</taxon>
        <taxon>Floridanema</taxon>
        <taxon>Floridanema flaviceps</taxon>
    </lineage>
</organism>
<dbReference type="InterPro" id="IPR001173">
    <property type="entry name" value="Glyco_trans_2-like"/>
</dbReference>
<evidence type="ECO:0000313" key="3">
    <source>
        <dbReference type="Proteomes" id="UP001576784"/>
    </source>
</evidence>
<evidence type="ECO:0000259" key="1">
    <source>
        <dbReference type="Pfam" id="PF00535"/>
    </source>
</evidence>
<dbReference type="Gene3D" id="3.90.550.10">
    <property type="entry name" value="Spore Coat Polysaccharide Biosynthesis Protein SpsA, Chain A"/>
    <property type="match status" value="1"/>
</dbReference>
<name>A0ABV4Y1X0_9CYAN</name>
<accession>A0ABV4Y1X0</accession>
<evidence type="ECO:0000313" key="2">
    <source>
        <dbReference type="EMBL" id="MFB2897989.1"/>
    </source>
</evidence>
<proteinExistence type="predicted"/>
<dbReference type="PANTHER" id="PTHR22916">
    <property type="entry name" value="GLYCOSYLTRANSFERASE"/>
    <property type="match status" value="1"/>
</dbReference>
<gene>
    <name evidence="2" type="ORF">ACE1CI_34170</name>
</gene>
<reference evidence="2 3" key="1">
    <citation type="submission" date="2024-09" db="EMBL/GenBank/DDBJ databases">
        <title>Floridaenema gen nov. (Aerosakkonemataceae, Aerosakkonematales ord. nov., Cyanobacteria) from benthic tropical and subtropical fresh waters, with the description of four new species.</title>
        <authorList>
            <person name="Moretto J.A."/>
            <person name="Berthold D.E."/>
            <person name="Lefler F.W."/>
            <person name="Huang I.-S."/>
            <person name="Laughinghouse H. IV."/>
        </authorList>
    </citation>
    <scope>NUCLEOTIDE SEQUENCE [LARGE SCALE GENOMIC DNA]</scope>
    <source>
        <strain evidence="2 3">BLCC-F50</strain>
    </source>
</reference>
<dbReference type="InterPro" id="IPR029044">
    <property type="entry name" value="Nucleotide-diphossugar_trans"/>
</dbReference>
<dbReference type="PANTHER" id="PTHR22916:SF3">
    <property type="entry name" value="UDP-GLCNAC:BETAGAL BETA-1,3-N-ACETYLGLUCOSAMINYLTRANSFERASE-LIKE PROTEIN 1"/>
    <property type="match status" value="1"/>
</dbReference>